<keyword evidence="2" id="KW-1185">Reference proteome</keyword>
<feature type="non-terminal residue" evidence="1">
    <location>
        <position position="133"/>
    </location>
</feature>
<evidence type="ECO:0000313" key="2">
    <source>
        <dbReference type="Proteomes" id="UP000054359"/>
    </source>
</evidence>
<reference evidence="1 2" key="1">
    <citation type="submission" date="2013-11" db="EMBL/GenBank/DDBJ databases">
        <title>Genome sequencing of Stegodyphus mimosarum.</title>
        <authorList>
            <person name="Bechsgaard J."/>
        </authorList>
    </citation>
    <scope>NUCLEOTIDE SEQUENCE [LARGE SCALE GENOMIC DNA]</scope>
</reference>
<dbReference type="OrthoDB" id="6437669at2759"/>
<accession>A0A087UAK6</accession>
<dbReference type="EMBL" id="KK119013">
    <property type="protein sequence ID" value="KFM74395.1"/>
    <property type="molecule type" value="Genomic_DNA"/>
</dbReference>
<dbReference type="AlphaFoldDB" id="A0A087UAK6"/>
<organism evidence="1 2">
    <name type="scientific">Stegodyphus mimosarum</name>
    <name type="common">African social velvet spider</name>
    <dbReference type="NCBI Taxonomy" id="407821"/>
    <lineage>
        <taxon>Eukaryota</taxon>
        <taxon>Metazoa</taxon>
        <taxon>Ecdysozoa</taxon>
        <taxon>Arthropoda</taxon>
        <taxon>Chelicerata</taxon>
        <taxon>Arachnida</taxon>
        <taxon>Araneae</taxon>
        <taxon>Araneomorphae</taxon>
        <taxon>Entelegynae</taxon>
        <taxon>Eresoidea</taxon>
        <taxon>Eresidae</taxon>
        <taxon>Stegodyphus</taxon>
    </lineage>
</organism>
<sequence>MRRLYSECETHIRGRENNGINPNSYSCILYPVLLKSIPKDLALEFSRRIYSKNENEISDLLEFLKVEIQCRERNEQLSRDFNLSSSDARLEAKFNSIQKPNQRYRRFNKSKVAYSGKNKFELSYIHHLHLLLM</sequence>
<dbReference type="Proteomes" id="UP000054359">
    <property type="component" value="Unassembled WGS sequence"/>
</dbReference>
<name>A0A087UAK6_STEMI</name>
<proteinExistence type="predicted"/>
<protein>
    <submittedName>
        <fullName evidence="1">Uncharacterized protein</fullName>
    </submittedName>
</protein>
<evidence type="ECO:0000313" key="1">
    <source>
        <dbReference type="EMBL" id="KFM74395.1"/>
    </source>
</evidence>
<gene>
    <name evidence="1" type="ORF">X975_02715</name>
</gene>